<accession>A0A2Z6SPV8</accession>
<evidence type="ECO:0000313" key="8">
    <source>
        <dbReference type="Proteomes" id="UP000247702"/>
    </source>
</evidence>
<protein>
    <submittedName>
        <fullName evidence="7">Ribosomal protein L6</fullName>
    </submittedName>
</protein>
<dbReference type="EMBL" id="BLAL01000298">
    <property type="protein sequence ID" value="GET01260.1"/>
    <property type="molecule type" value="Genomic_DNA"/>
</dbReference>
<reference evidence="6 8" key="1">
    <citation type="submission" date="2017-11" db="EMBL/GenBank/DDBJ databases">
        <title>The genome of Rhizophagus clarus HR1 reveals common genetic basis of auxotrophy among arbuscular mycorrhizal fungi.</title>
        <authorList>
            <person name="Kobayashi Y."/>
        </authorList>
    </citation>
    <scope>NUCLEOTIDE SEQUENCE [LARGE SCALE GENOMIC DNA]</scope>
    <source>
        <strain evidence="6 8">HR1</strain>
    </source>
</reference>
<feature type="domain" description="Large ribosomal subunit protein uL6 alpha-beta" evidence="5">
    <location>
        <begin position="174"/>
        <end position="245"/>
    </location>
</feature>
<dbReference type="Proteomes" id="UP000247702">
    <property type="component" value="Unassembled WGS sequence"/>
</dbReference>
<evidence type="ECO:0000313" key="7">
    <source>
        <dbReference type="EMBL" id="GET01260.1"/>
    </source>
</evidence>
<dbReference type="OrthoDB" id="540873at2759"/>
<dbReference type="PRINTS" id="PR00059">
    <property type="entry name" value="RIBOSOMALL6"/>
</dbReference>
<proteinExistence type="inferred from homology"/>
<keyword evidence="2 4" id="KW-0689">Ribosomal protein</keyword>
<evidence type="ECO:0000256" key="1">
    <source>
        <dbReference type="ARBA" id="ARBA00009356"/>
    </source>
</evidence>
<keyword evidence="8" id="KW-1185">Reference proteome</keyword>
<sequence length="260" mass="29261">MLIQKIPLSNIKSSLITCVSLSFKNECRNTQILPRLLSTTQSLSSQIGRKPITYPPEVTIKHDPTPITQTQVQANLFSTTLTISGPLGTHSLPIKPYINLNFYDSKKDKNTNKNKSSNESVFIDDSDQDKKLSIEVEDKTIKQQKQMWGTTRALINNYIIGVSEGYRVFVRFSGVGYRASMEGDKLVLRVGYAHPVIMDVPNDIKCITPSPTKVVLSGTDKQRIFQFAANIRKNKPPEPYNQKGIFVGDETIKKKINKKK</sequence>
<dbReference type="InterPro" id="IPR020040">
    <property type="entry name" value="Ribosomal_uL6_a/b-dom"/>
</dbReference>
<dbReference type="Pfam" id="PF00347">
    <property type="entry name" value="Ribosomal_L6"/>
    <property type="match status" value="1"/>
</dbReference>
<dbReference type="EMBL" id="BEXD01004341">
    <property type="protein sequence ID" value="GBC09957.1"/>
    <property type="molecule type" value="Genomic_DNA"/>
</dbReference>
<keyword evidence="3 4" id="KW-0687">Ribonucleoprotein</keyword>
<dbReference type="PANTHER" id="PTHR11655">
    <property type="entry name" value="60S/50S RIBOSOMAL PROTEIN L6/L9"/>
    <property type="match status" value="1"/>
</dbReference>
<dbReference type="GO" id="GO:0005762">
    <property type="term" value="C:mitochondrial large ribosomal subunit"/>
    <property type="evidence" value="ECO:0007669"/>
    <property type="project" value="TreeGrafter"/>
</dbReference>
<evidence type="ECO:0000256" key="2">
    <source>
        <dbReference type="ARBA" id="ARBA00022980"/>
    </source>
</evidence>
<dbReference type="InterPro" id="IPR036789">
    <property type="entry name" value="Ribosomal_uL6-like_a/b-dom_sf"/>
</dbReference>
<dbReference type="Proteomes" id="UP000615446">
    <property type="component" value="Unassembled WGS sequence"/>
</dbReference>
<evidence type="ECO:0000256" key="3">
    <source>
        <dbReference type="ARBA" id="ARBA00023274"/>
    </source>
</evidence>
<dbReference type="PANTHER" id="PTHR11655:SF14">
    <property type="entry name" value="LARGE RIBOSOMAL SUBUNIT PROTEIN UL6M"/>
    <property type="match status" value="1"/>
</dbReference>
<dbReference type="InterPro" id="IPR019906">
    <property type="entry name" value="Ribosomal_uL6_bac-type"/>
</dbReference>
<reference evidence="7" key="2">
    <citation type="submission" date="2019-10" db="EMBL/GenBank/DDBJ databases">
        <title>Conservation and host-specific expression of non-tandemly repeated heterogenous ribosome RNA gene in arbuscular mycorrhizal fungi.</title>
        <authorList>
            <person name="Maeda T."/>
            <person name="Kobayashi Y."/>
            <person name="Nakagawa T."/>
            <person name="Ezawa T."/>
            <person name="Yamaguchi K."/>
            <person name="Bino T."/>
            <person name="Nishimoto Y."/>
            <person name="Shigenobu S."/>
            <person name="Kawaguchi M."/>
        </authorList>
    </citation>
    <scope>NUCLEOTIDE SEQUENCE</scope>
    <source>
        <strain evidence="7">HR1</strain>
    </source>
</reference>
<dbReference type="Gene3D" id="3.90.930.12">
    <property type="entry name" value="Ribosomal protein L6, alpha-beta domain"/>
    <property type="match status" value="2"/>
</dbReference>
<dbReference type="InterPro" id="IPR000702">
    <property type="entry name" value="Ribosomal_uL6-like"/>
</dbReference>
<dbReference type="GO" id="GO:0003735">
    <property type="term" value="F:structural constituent of ribosome"/>
    <property type="evidence" value="ECO:0007669"/>
    <property type="project" value="InterPro"/>
</dbReference>
<gene>
    <name evidence="7" type="ORF">RCL2_002768000</name>
    <name evidence="6" type="ORF">RclHR1_09230004</name>
</gene>
<name>A0A2Z6SPV8_9GLOM</name>
<evidence type="ECO:0000313" key="6">
    <source>
        <dbReference type="EMBL" id="GBC09957.1"/>
    </source>
</evidence>
<evidence type="ECO:0000256" key="4">
    <source>
        <dbReference type="RuleBase" id="RU003869"/>
    </source>
</evidence>
<evidence type="ECO:0000259" key="5">
    <source>
        <dbReference type="Pfam" id="PF00347"/>
    </source>
</evidence>
<dbReference type="STRING" id="94130.A0A2Z6SPV8"/>
<comment type="caution">
    <text evidence="6">The sequence shown here is derived from an EMBL/GenBank/DDBJ whole genome shotgun (WGS) entry which is preliminary data.</text>
</comment>
<dbReference type="SUPFAM" id="SSF56053">
    <property type="entry name" value="Ribosomal protein L6"/>
    <property type="match status" value="2"/>
</dbReference>
<dbReference type="GO" id="GO:0006412">
    <property type="term" value="P:translation"/>
    <property type="evidence" value="ECO:0007669"/>
    <property type="project" value="InterPro"/>
</dbReference>
<organism evidence="6 8">
    <name type="scientific">Rhizophagus clarus</name>
    <dbReference type="NCBI Taxonomy" id="94130"/>
    <lineage>
        <taxon>Eukaryota</taxon>
        <taxon>Fungi</taxon>
        <taxon>Fungi incertae sedis</taxon>
        <taxon>Mucoromycota</taxon>
        <taxon>Glomeromycotina</taxon>
        <taxon>Glomeromycetes</taxon>
        <taxon>Glomerales</taxon>
        <taxon>Glomeraceae</taxon>
        <taxon>Rhizophagus</taxon>
    </lineage>
</organism>
<dbReference type="AlphaFoldDB" id="A0A2Z6SPV8"/>
<dbReference type="GO" id="GO:0019843">
    <property type="term" value="F:rRNA binding"/>
    <property type="evidence" value="ECO:0007669"/>
    <property type="project" value="InterPro"/>
</dbReference>
<comment type="similarity">
    <text evidence="1 4">Belongs to the universal ribosomal protein uL6 family.</text>
</comment>